<evidence type="ECO:0000256" key="7">
    <source>
        <dbReference type="SAM" id="MobiDB-lite"/>
    </source>
</evidence>
<dbReference type="OrthoDB" id="1736050at2759"/>
<dbReference type="AlphaFoldDB" id="A0A9Q1GMZ6"/>
<evidence type="ECO:0000256" key="1">
    <source>
        <dbReference type="ARBA" id="ARBA00004123"/>
    </source>
</evidence>
<proteinExistence type="predicted"/>
<keyword evidence="10" id="KW-1185">Reference proteome</keyword>
<protein>
    <recommendedName>
        <fullName evidence="8">C2H2-type domain-containing protein</fullName>
    </recommendedName>
</protein>
<evidence type="ECO:0000313" key="9">
    <source>
        <dbReference type="EMBL" id="KAJ8422161.1"/>
    </source>
</evidence>
<dbReference type="PROSITE" id="PS50157">
    <property type="entry name" value="ZINC_FINGER_C2H2_2"/>
    <property type="match status" value="1"/>
</dbReference>
<evidence type="ECO:0000256" key="4">
    <source>
        <dbReference type="ARBA" id="ARBA00022833"/>
    </source>
</evidence>
<dbReference type="GO" id="GO:0008270">
    <property type="term" value="F:zinc ion binding"/>
    <property type="evidence" value="ECO:0007669"/>
    <property type="project" value="UniProtKB-KW"/>
</dbReference>
<feature type="region of interest" description="Disordered" evidence="7">
    <location>
        <begin position="244"/>
        <end position="291"/>
    </location>
</feature>
<organism evidence="9 10">
    <name type="scientific">Carnegiea gigantea</name>
    <dbReference type="NCBI Taxonomy" id="171969"/>
    <lineage>
        <taxon>Eukaryota</taxon>
        <taxon>Viridiplantae</taxon>
        <taxon>Streptophyta</taxon>
        <taxon>Embryophyta</taxon>
        <taxon>Tracheophyta</taxon>
        <taxon>Spermatophyta</taxon>
        <taxon>Magnoliopsida</taxon>
        <taxon>eudicotyledons</taxon>
        <taxon>Gunneridae</taxon>
        <taxon>Pentapetalae</taxon>
        <taxon>Caryophyllales</taxon>
        <taxon>Cactineae</taxon>
        <taxon>Cactaceae</taxon>
        <taxon>Cactoideae</taxon>
        <taxon>Echinocereeae</taxon>
        <taxon>Carnegiea</taxon>
    </lineage>
</organism>
<dbReference type="Proteomes" id="UP001153076">
    <property type="component" value="Unassembled WGS sequence"/>
</dbReference>
<dbReference type="PANTHER" id="PTHR47287:SF9">
    <property type="entry name" value="ZINC FINGER PROTEIN 4-LIKE"/>
    <property type="match status" value="1"/>
</dbReference>
<gene>
    <name evidence="9" type="ORF">Cgig2_013235</name>
</gene>
<dbReference type="EMBL" id="JAKOGI010002367">
    <property type="protein sequence ID" value="KAJ8422161.1"/>
    <property type="molecule type" value="Genomic_DNA"/>
</dbReference>
<evidence type="ECO:0000256" key="2">
    <source>
        <dbReference type="ARBA" id="ARBA00022723"/>
    </source>
</evidence>
<dbReference type="InterPro" id="IPR044246">
    <property type="entry name" value="ZFP3-like"/>
</dbReference>
<feature type="compositionally biased region" description="Low complexity" evidence="7">
    <location>
        <begin position="261"/>
        <end position="271"/>
    </location>
</feature>
<keyword evidence="5" id="KW-0539">Nucleus</keyword>
<evidence type="ECO:0000256" key="5">
    <source>
        <dbReference type="ARBA" id="ARBA00023242"/>
    </source>
</evidence>
<sequence length="291" mass="31480">MAGAEENKPSATLNTSPGKKGSESTLDPKVQKMKGIVEESHEPKSSFSISSSQSVMLDLKLSNEGSSKGPMVEANLSLNLNQKSSGVGQSQPPEENVQENDNNNDNRPSGSRVFTCNYCKREFSTSQALGGHQNAHKQERALAKRQTRGGLVDVPDFGFHNIPYFGSYTRPSPLGIRMDSMIQKPSWSIPSYRYGHGVAWPNSPLANSMSPLDRLRMTNSSFSAPLNIGSSDISGSSFRFERGEGTSNYMARGPSNPMGASSRVVNNSSNVDGRPKEDEAEGSNLDLSLKL</sequence>
<dbReference type="PANTHER" id="PTHR47287">
    <property type="entry name" value="C2H2 AND C2HC ZINC FINGERS SUPERFAMILY PROTEIN"/>
    <property type="match status" value="1"/>
</dbReference>
<comment type="caution">
    <text evidence="9">The sequence shown here is derived from an EMBL/GenBank/DDBJ whole genome shotgun (WGS) entry which is preliminary data.</text>
</comment>
<evidence type="ECO:0000256" key="6">
    <source>
        <dbReference type="PROSITE-ProRule" id="PRU00042"/>
    </source>
</evidence>
<dbReference type="PROSITE" id="PS00028">
    <property type="entry name" value="ZINC_FINGER_C2H2_1"/>
    <property type="match status" value="1"/>
</dbReference>
<dbReference type="Gene3D" id="3.30.160.60">
    <property type="entry name" value="Classic Zinc Finger"/>
    <property type="match status" value="1"/>
</dbReference>
<feature type="compositionally biased region" description="Low complexity" evidence="7">
    <location>
        <begin position="91"/>
        <end position="106"/>
    </location>
</feature>
<keyword evidence="4" id="KW-0862">Zinc</keyword>
<dbReference type="InterPro" id="IPR013087">
    <property type="entry name" value="Znf_C2H2_type"/>
</dbReference>
<name>A0A9Q1GMZ6_9CARY</name>
<feature type="domain" description="C2H2-type" evidence="8">
    <location>
        <begin position="114"/>
        <end position="141"/>
    </location>
</feature>
<keyword evidence="2" id="KW-0479">Metal-binding</keyword>
<feature type="region of interest" description="Disordered" evidence="7">
    <location>
        <begin position="82"/>
        <end position="110"/>
    </location>
</feature>
<comment type="subcellular location">
    <subcellularLocation>
        <location evidence="1">Nucleus</location>
    </subcellularLocation>
</comment>
<dbReference type="GO" id="GO:0005634">
    <property type="term" value="C:nucleus"/>
    <property type="evidence" value="ECO:0007669"/>
    <property type="project" value="UniProtKB-SubCell"/>
</dbReference>
<evidence type="ECO:0000256" key="3">
    <source>
        <dbReference type="ARBA" id="ARBA00022771"/>
    </source>
</evidence>
<accession>A0A9Q1GMZ6</accession>
<keyword evidence="3 6" id="KW-0863">Zinc-finger</keyword>
<dbReference type="GO" id="GO:0009788">
    <property type="term" value="P:negative regulation of abscisic acid-activated signaling pathway"/>
    <property type="evidence" value="ECO:0007669"/>
    <property type="project" value="InterPro"/>
</dbReference>
<evidence type="ECO:0000259" key="8">
    <source>
        <dbReference type="PROSITE" id="PS50157"/>
    </source>
</evidence>
<feature type="compositionally biased region" description="Basic and acidic residues" evidence="7">
    <location>
        <begin position="35"/>
        <end position="44"/>
    </location>
</feature>
<feature type="region of interest" description="Disordered" evidence="7">
    <location>
        <begin position="1"/>
        <end position="53"/>
    </location>
</feature>
<dbReference type="Pfam" id="PF13912">
    <property type="entry name" value="zf-C2H2_6"/>
    <property type="match status" value="1"/>
</dbReference>
<dbReference type="SUPFAM" id="SSF57667">
    <property type="entry name" value="beta-beta-alpha zinc fingers"/>
    <property type="match status" value="1"/>
</dbReference>
<evidence type="ECO:0000313" key="10">
    <source>
        <dbReference type="Proteomes" id="UP001153076"/>
    </source>
</evidence>
<reference evidence="9" key="1">
    <citation type="submission" date="2022-04" db="EMBL/GenBank/DDBJ databases">
        <title>Carnegiea gigantea Genome sequencing and assembly v2.</title>
        <authorList>
            <person name="Copetti D."/>
            <person name="Sanderson M.J."/>
            <person name="Burquez A."/>
            <person name="Wojciechowski M.F."/>
        </authorList>
    </citation>
    <scope>NUCLEOTIDE SEQUENCE</scope>
    <source>
        <strain evidence="9">SGP5-SGP5p</strain>
        <tissue evidence="9">Aerial part</tissue>
    </source>
</reference>
<dbReference type="InterPro" id="IPR036236">
    <property type="entry name" value="Znf_C2H2_sf"/>
</dbReference>